<evidence type="ECO:0000256" key="2">
    <source>
        <dbReference type="ARBA" id="ARBA00022515"/>
    </source>
</evidence>
<dbReference type="SMART" id="SM00493">
    <property type="entry name" value="TOPRIM"/>
    <property type="match status" value="1"/>
</dbReference>
<evidence type="ECO:0000256" key="7">
    <source>
        <dbReference type="ARBA" id="ARBA00022771"/>
    </source>
</evidence>
<keyword evidence="1" id="KW-0240">DNA-directed RNA polymerase</keyword>
<sequence>MPRISDADKRAVLDLARIEDVIGVYTEFRKSGNDRMIATCPFPEHDDGSPSFSITPSNGLYYCYGCNRGGDAIKFLTEMDGVSFPEAVEILAERVGYTLTVDESAPPEKPSFRKIITEINAAAEAFFKAQFFESEDASGRDFIRQRGYDPTVAAERFGVGYAPRRGNQLMKHLQSQGFTISDMMKAGVIAKSPDRNDYYDFFRGRPTWAIRDAAGKVLGFGARRISESDGNKGKFINTIETDAYKKTRVLFGIDFAKTTISQTKQAIVVEGYMDVMAMHLAGITNAVAACGTAFTEEHVALLARLVGAGGEIVFMFDGDKAGQGAMDKAYKTSLGCGIKRLTAHIIADGQDPDNLLQAPADQGGEKLRSAGSSISASPWSR</sequence>
<keyword evidence="15" id="KW-1185">Reference proteome</keyword>
<dbReference type="PANTHER" id="PTHR30313">
    <property type="entry name" value="DNA PRIMASE"/>
    <property type="match status" value="1"/>
</dbReference>
<keyword evidence="6" id="KW-0479">Metal-binding</keyword>
<evidence type="ECO:0000256" key="6">
    <source>
        <dbReference type="ARBA" id="ARBA00022723"/>
    </source>
</evidence>
<keyword evidence="9" id="KW-0460">Magnesium</keyword>
<keyword evidence="2" id="KW-0639">Primosome</keyword>
<evidence type="ECO:0000313" key="14">
    <source>
        <dbReference type="EMBL" id="BDZ52533.1"/>
    </source>
</evidence>
<dbReference type="InterPro" id="IPR006295">
    <property type="entry name" value="DNA_primase_DnaG"/>
</dbReference>
<geneLocation type="plasmid" evidence="14 15">
    <name>pNBRC108728a</name>
</geneLocation>
<dbReference type="Pfam" id="PF08275">
    <property type="entry name" value="DNAG_N"/>
    <property type="match status" value="1"/>
</dbReference>
<dbReference type="Pfam" id="PF01807">
    <property type="entry name" value="Zn_ribbon_DnaG"/>
    <property type="match status" value="1"/>
</dbReference>
<dbReference type="CDD" id="cd03364">
    <property type="entry name" value="TOPRIM_DnaG_primases"/>
    <property type="match status" value="1"/>
</dbReference>
<dbReference type="InterPro" id="IPR037068">
    <property type="entry name" value="DNA_primase_core_N_sf"/>
</dbReference>
<dbReference type="Gene3D" id="3.40.1360.10">
    <property type="match status" value="1"/>
</dbReference>
<dbReference type="InterPro" id="IPR050219">
    <property type="entry name" value="DnaG_primase"/>
</dbReference>
<dbReference type="Gene3D" id="3.90.580.10">
    <property type="entry name" value="Zinc finger, CHC2-type domain"/>
    <property type="match status" value="1"/>
</dbReference>
<dbReference type="EMBL" id="AP027733">
    <property type="protein sequence ID" value="BDZ52533.1"/>
    <property type="molecule type" value="Genomic_DNA"/>
</dbReference>
<dbReference type="PANTHER" id="PTHR30313:SF2">
    <property type="entry name" value="DNA PRIMASE"/>
    <property type="match status" value="1"/>
</dbReference>
<feature type="domain" description="Toprim" evidence="13">
    <location>
        <begin position="264"/>
        <end position="346"/>
    </location>
</feature>
<dbReference type="InterPro" id="IPR036977">
    <property type="entry name" value="DNA_primase_Znf_CHC2"/>
</dbReference>
<accession>A0ABM8GVU0</accession>
<name>A0ABM8GVU0_9MICO</name>
<dbReference type="PROSITE" id="PS50880">
    <property type="entry name" value="TOPRIM"/>
    <property type="match status" value="1"/>
</dbReference>
<evidence type="ECO:0000313" key="15">
    <source>
        <dbReference type="Proteomes" id="UP001321486"/>
    </source>
</evidence>
<keyword evidence="14" id="KW-0614">Plasmid</keyword>
<organism evidence="14 15">
    <name type="scientific">Frondihabitans sucicola</name>
    <dbReference type="NCBI Taxonomy" id="1268041"/>
    <lineage>
        <taxon>Bacteria</taxon>
        <taxon>Bacillati</taxon>
        <taxon>Actinomycetota</taxon>
        <taxon>Actinomycetes</taxon>
        <taxon>Micrococcales</taxon>
        <taxon>Microbacteriaceae</taxon>
        <taxon>Frondihabitans</taxon>
    </lineage>
</organism>
<feature type="compositionally biased region" description="Low complexity" evidence="12">
    <location>
        <begin position="369"/>
        <end position="381"/>
    </location>
</feature>
<dbReference type="SUPFAM" id="SSF56731">
    <property type="entry name" value="DNA primase core"/>
    <property type="match status" value="1"/>
</dbReference>
<proteinExistence type="predicted"/>
<gene>
    <name evidence="14" type="ORF">GCM10025867_47740</name>
</gene>
<keyword evidence="3" id="KW-0808">Transferase</keyword>
<dbReference type="RefSeq" id="WP_286347379.1">
    <property type="nucleotide sequence ID" value="NZ_AP027733.1"/>
</dbReference>
<keyword evidence="5" id="KW-0235">DNA replication</keyword>
<keyword evidence="11" id="KW-0804">Transcription</keyword>
<evidence type="ECO:0000259" key="13">
    <source>
        <dbReference type="PROSITE" id="PS50880"/>
    </source>
</evidence>
<evidence type="ECO:0000256" key="4">
    <source>
        <dbReference type="ARBA" id="ARBA00022695"/>
    </source>
</evidence>
<feature type="region of interest" description="Disordered" evidence="12">
    <location>
        <begin position="354"/>
        <end position="381"/>
    </location>
</feature>
<evidence type="ECO:0000256" key="10">
    <source>
        <dbReference type="ARBA" id="ARBA00023125"/>
    </source>
</evidence>
<dbReference type="SUPFAM" id="SSF57783">
    <property type="entry name" value="Zinc beta-ribbon"/>
    <property type="match status" value="1"/>
</dbReference>
<dbReference type="Pfam" id="PF13662">
    <property type="entry name" value="Toprim_4"/>
    <property type="match status" value="1"/>
</dbReference>
<dbReference type="InterPro" id="IPR006171">
    <property type="entry name" value="TOPRIM_dom"/>
</dbReference>
<evidence type="ECO:0000256" key="11">
    <source>
        <dbReference type="ARBA" id="ARBA00023163"/>
    </source>
</evidence>
<evidence type="ECO:0000256" key="5">
    <source>
        <dbReference type="ARBA" id="ARBA00022705"/>
    </source>
</evidence>
<keyword evidence="4" id="KW-0548">Nucleotidyltransferase</keyword>
<dbReference type="SMART" id="SM00400">
    <property type="entry name" value="ZnF_CHCC"/>
    <property type="match status" value="1"/>
</dbReference>
<keyword evidence="10" id="KW-0238">DNA-binding</keyword>
<dbReference type="Gene3D" id="3.90.980.10">
    <property type="entry name" value="DNA primase, catalytic core, N-terminal domain"/>
    <property type="match status" value="1"/>
</dbReference>
<evidence type="ECO:0000256" key="8">
    <source>
        <dbReference type="ARBA" id="ARBA00022833"/>
    </source>
</evidence>
<evidence type="ECO:0000256" key="3">
    <source>
        <dbReference type="ARBA" id="ARBA00022679"/>
    </source>
</evidence>
<dbReference type="InterPro" id="IPR034151">
    <property type="entry name" value="TOPRIM_DnaG_bac"/>
</dbReference>
<evidence type="ECO:0000256" key="9">
    <source>
        <dbReference type="ARBA" id="ARBA00022842"/>
    </source>
</evidence>
<dbReference type="NCBIfam" id="TIGR01391">
    <property type="entry name" value="dnaG"/>
    <property type="match status" value="1"/>
</dbReference>
<dbReference type="InterPro" id="IPR013264">
    <property type="entry name" value="DNAG_N"/>
</dbReference>
<evidence type="ECO:0000256" key="1">
    <source>
        <dbReference type="ARBA" id="ARBA00022478"/>
    </source>
</evidence>
<protein>
    <recommendedName>
        <fullName evidence="13">Toprim domain-containing protein</fullName>
    </recommendedName>
</protein>
<dbReference type="Proteomes" id="UP001321486">
    <property type="component" value="Plasmid pNBRC108728a"/>
</dbReference>
<reference evidence="15" key="1">
    <citation type="journal article" date="2019" name="Int. J. Syst. Evol. Microbiol.">
        <title>The Global Catalogue of Microorganisms (GCM) 10K type strain sequencing project: providing services to taxonomists for standard genome sequencing and annotation.</title>
        <authorList>
            <consortium name="The Broad Institute Genomics Platform"/>
            <consortium name="The Broad Institute Genome Sequencing Center for Infectious Disease"/>
            <person name="Wu L."/>
            <person name="Ma J."/>
        </authorList>
    </citation>
    <scope>NUCLEOTIDE SEQUENCE [LARGE SCALE GENOMIC DNA]</scope>
    <source>
        <strain evidence="15">NBRC 108728</strain>
    </source>
</reference>
<evidence type="ECO:0000256" key="12">
    <source>
        <dbReference type="SAM" id="MobiDB-lite"/>
    </source>
</evidence>
<keyword evidence="8" id="KW-0862">Zinc</keyword>
<keyword evidence="7" id="KW-0863">Zinc-finger</keyword>
<dbReference type="InterPro" id="IPR002694">
    <property type="entry name" value="Znf_CHC2"/>
</dbReference>